<dbReference type="SUPFAM" id="SSF51197">
    <property type="entry name" value="Clavaminate synthase-like"/>
    <property type="match status" value="1"/>
</dbReference>
<feature type="domain" description="Gamma-butyrobetaine hydroxylase-like N-terminal" evidence="10">
    <location>
        <begin position="44"/>
        <end position="114"/>
    </location>
</feature>
<keyword evidence="8" id="KW-0408">Iron</keyword>
<evidence type="ECO:0000259" key="9">
    <source>
        <dbReference type="Pfam" id="PF02668"/>
    </source>
</evidence>
<comment type="cofactor">
    <cofactor evidence="1">
        <name>Fe(2+)</name>
        <dbReference type="ChEBI" id="CHEBI:29033"/>
    </cofactor>
</comment>
<dbReference type="InterPro" id="IPR050411">
    <property type="entry name" value="AlphaKG_dependent_hydroxylases"/>
</dbReference>
<proteinExistence type="inferred from homology"/>
<evidence type="ECO:0000313" key="12">
    <source>
        <dbReference type="Proteomes" id="UP001165289"/>
    </source>
</evidence>
<keyword evidence="7" id="KW-0560">Oxidoreductase</keyword>
<keyword evidence="12" id="KW-1185">Reference proteome</keyword>
<evidence type="ECO:0000256" key="8">
    <source>
        <dbReference type="ARBA" id="ARBA00023004"/>
    </source>
</evidence>
<evidence type="ECO:0000256" key="1">
    <source>
        <dbReference type="ARBA" id="ARBA00001954"/>
    </source>
</evidence>
<dbReference type="InterPro" id="IPR042098">
    <property type="entry name" value="TauD-like_sf"/>
</dbReference>
<keyword evidence="6 11" id="KW-0223">Dioxygenase</keyword>
<dbReference type="GO" id="GO:0016706">
    <property type="term" value="F:2-oxoglutarate-dependent dioxygenase activity"/>
    <property type="evidence" value="ECO:0007669"/>
    <property type="project" value="UniProtKB-ARBA"/>
</dbReference>
<dbReference type="Gene3D" id="3.60.130.10">
    <property type="entry name" value="Clavaminate synthase-like"/>
    <property type="match status" value="1"/>
</dbReference>
<keyword evidence="4" id="KW-0479">Metal-binding</keyword>
<evidence type="ECO:0000256" key="3">
    <source>
        <dbReference type="ARBA" id="ARBA00008654"/>
    </source>
</evidence>
<dbReference type="Gene3D" id="3.30.2020.30">
    <property type="match status" value="1"/>
</dbReference>
<evidence type="ECO:0000313" key="11">
    <source>
        <dbReference type="EMBL" id="KAI6656889.1"/>
    </source>
</evidence>
<dbReference type="AlphaFoldDB" id="A0AAV7K8C4"/>
<reference evidence="11 12" key="1">
    <citation type="journal article" date="2023" name="BMC Biol.">
        <title>The compact genome of the sponge Oopsacas minuta (Hexactinellida) is lacking key metazoan core genes.</title>
        <authorList>
            <person name="Santini S."/>
            <person name="Schenkelaars Q."/>
            <person name="Jourda C."/>
            <person name="Duchesne M."/>
            <person name="Belahbib H."/>
            <person name="Rocher C."/>
            <person name="Selva M."/>
            <person name="Riesgo A."/>
            <person name="Vervoort M."/>
            <person name="Leys S.P."/>
            <person name="Kodjabachian L."/>
            <person name="Le Bivic A."/>
            <person name="Borchiellini C."/>
            <person name="Claverie J.M."/>
            <person name="Renard E."/>
        </authorList>
    </citation>
    <scope>NUCLEOTIDE SEQUENCE [LARGE SCALE GENOMIC DNA]</scope>
    <source>
        <strain evidence="11">SPO-2</strain>
    </source>
</reference>
<dbReference type="GO" id="GO:0005739">
    <property type="term" value="C:mitochondrion"/>
    <property type="evidence" value="ECO:0007669"/>
    <property type="project" value="TreeGrafter"/>
</dbReference>
<name>A0AAV7K8C4_9METZ</name>
<evidence type="ECO:0000256" key="7">
    <source>
        <dbReference type="ARBA" id="ARBA00023002"/>
    </source>
</evidence>
<gene>
    <name evidence="11" type="ORF">LOD99_16191</name>
</gene>
<comment type="caution">
    <text evidence="11">The sequence shown here is derived from an EMBL/GenBank/DDBJ whole genome shotgun (WGS) entry which is preliminary data.</text>
</comment>
<dbReference type="InterPro" id="IPR038492">
    <property type="entry name" value="GBBH-like_N_sf"/>
</dbReference>
<keyword evidence="5" id="KW-0124">Carnitine biosynthesis</keyword>
<evidence type="ECO:0000256" key="2">
    <source>
        <dbReference type="ARBA" id="ARBA00005022"/>
    </source>
</evidence>
<evidence type="ECO:0000259" key="10">
    <source>
        <dbReference type="Pfam" id="PF06155"/>
    </source>
</evidence>
<evidence type="ECO:0000256" key="5">
    <source>
        <dbReference type="ARBA" id="ARBA00022873"/>
    </source>
</evidence>
<dbReference type="Pfam" id="PF06155">
    <property type="entry name" value="GBBH-like_N"/>
    <property type="match status" value="1"/>
</dbReference>
<dbReference type="PANTHER" id="PTHR10696:SF25">
    <property type="entry name" value="OXIDOREDUCTASE AIM17-RELATED"/>
    <property type="match status" value="1"/>
</dbReference>
<dbReference type="Proteomes" id="UP001165289">
    <property type="component" value="Unassembled WGS sequence"/>
</dbReference>
<evidence type="ECO:0000256" key="4">
    <source>
        <dbReference type="ARBA" id="ARBA00022723"/>
    </source>
</evidence>
<accession>A0AAV7K8C4</accession>
<comment type="similarity">
    <text evidence="3">Belongs to the gamma-BBH/TMLD family.</text>
</comment>
<dbReference type="GO" id="GO:0046872">
    <property type="term" value="F:metal ion binding"/>
    <property type="evidence" value="ECO:0007669"/>
    <property type="project" value="UniProtKB-KW"/>
</dbReference>
<dbReference type="InterPro" id="IPR003819">
    <property type="entry name" value="TauD/TfdA-like"/>
</dbReference>
<protein>
    <submittedName>
        <fullName evidence="11">Gamma-butyrobetaine dioxygenase-like isoform X1</fullName>
    </submittedName>
</protein>
<comment type="pathway">
    <text evidence="2">Amine and polyamine biosynthesis; carnitine biosynthesis.</text>
</comment>
<dbReference type="EMBL" id="JAKMXF010000133">
    <property type="protein sequence ID" value="KAI6656889.1"/>
    <property type="molecule type" value="Genomic_DNA"/>
</dbReference>
<dbReference type="GO" id="GO:0045329">
    <property type="term" value="P:carnitine biosynthetic process"/>
    <property type="evidence" value="ECO:0007669"/>
    <property type="project" value="UniProtKB-KW"/>
</dbReference>
<dbReference type="Pfam" id="PF02668">
    <property type="entry name" value="TauD"/>
    <property type="match status" value="1"/>
</dbReference>
<feature type="domain" description="TauD/TfdA-like" evidence="9">
    <location>
        <begin position="135"/>
        <end position="390"/>
    </location>
</feature>
<dbReference type="InterPro" id="IPR010376">
    <property type="entry name" value="GBBH-like_N"/>
</dbReference>
<evidence type="ECO:0000256" key="6">
    <source>
        <dbReference type="ARBA" id="ARBA00022964"/>
    </source>
</evidence>
<sequence>MRKLLPILTLHSNTSYLSTQSNFFLNQTIPKDPAFIVKKHRILPDNKKLAIQWQQDDIPNHFHAMWLRHQCHCGECTHITSGQRFQDPQVLRSPVIIQEARVSDDRLELKWRNAEQETHPGFVPLKWLHLQRESIQSDIGREEPYKLCELDFEEVLSSEQGLYEYLYKLNQHGVVQISNTPKGGVLKLSDAISHRYDSIWGREFEYGLKIDPNTLAYSNKALRYHLDLPYMQNKPGIAYLHCLQYDTCVEGGVLTVKDGMKIAKRFKEIYPEFYQTLSTVKVKFAYFSHNQEACYIRETTHFRVDVNGNLEEFSWAPNVQISLSNTNNGEESEKYTIAYYEFNKMIEEFPERVDIKYRAGVMAVFHNTRMLHMRNCLNLNGGVRHIHGCYSPIDEYRSKLRYLCFKQGRSLPATICNKKEKIILRLGQSQTSPNPINWDDVKAVLTCGIHNKFIPKSQSKTKNWGEEAMTRFPSPETTKSKEGLDKFLSGLKDGRLKVKTDKLVWVECILRGEHPDSKQIEIKAAEVNIYKPNTHVNIITFSSIDDDDDFQNHLSSLQD</sequence>
<organism evidence="11 12">
    <name type="scientific">Oopsacas minuta</name>
    <dbReference type="NCBI Taxonomy" id="111878"/>
    <lineage>
        <taxon>Eukaryota</taxon>
        <taxon>Metazoa</taxon>
        <taxon>Porifera</taxon>
        <taxon>Hexactinellida</taxon>
        <taxon>Hexasterophora</taxon>
        <taxon>Lyssacinosida</taxon>
        <taxon>Leucopsacidae</taxon>
        <taxon>Oopsacas</taxon>
    </lineage>
</organism>
<dbReference type="PANTHER" id="PTHR10696">
    <property type="entry name" value="GAMMA-BUTYROBETAINE HYDROXYLASE-RELATED"/>
    <property type="match status" value="1"/>
</dbReference>